<evidence type="ECO:0000256" key="1">
    <source>
        <dbReference type="SAM" id="MobiDB-lite"/>
    </source>
</evidence>
<name>A0A9P0AST4_BRAAE</name>
<feature type="region of interest" description="Disordered" evidence="1">
    <location>
        <begin position="225"/>
        <end position="248"/>
    </location>
</feature>
<feature type="transmembrane region" description="Helical" evidence="2">
    <location>
        <begin position="53"/>
        <end position="77"/>
    </location>
</feature>
<feature type="transmembrane region" description="Helical" evidence="2">
    <location>
        <begin position="115"/>
        <end position="134"/>
    </location>
</feature>
<sequence length="485" mass="53093">MKSFCESVSASRMCTHSARRAASAGAKAAGVATYTCSVMCLSSCGRFWTAVQILWSTIYIICGAFQLVAGVFFIISVPEFQPYSTIFTGSWNIIIGIAGGMIACINPLTPRRQEIFLYLSVTILTVNFVNIIITEWEMYFIDIQKLHRNHSNHMLIDYACFATRIAEALAVVVSLLDSQLSFCSMHVTPPRDVKLRRSHEQPKSSKPHTVYDAYARSWVFDAENAGTSTNPKAHQNGATPKSIVKDKPNGVVKDTTHLIDNPVVQIEEASDDSNSNSDRKLGHMKSFSRSASPVMSSSQVSLNSNPHPQIFECLEKLTEPTIYRSRLNTAVSSKSDEEPHYHTPQAVMVRRVESISPRTEKVQYASLMKELQRRIKKDPPSVVTSPSTSASDSAGKNSDAEFSKELEAALQLIQDLESPNTVDTPSETKDATPLAVWRNSDASESDKTLSAVGSLAELTSPLAECQPAVKGNRGKGDTTAGCAKD</sequence>
<feature type="region of interest" description="Disordered" evidence="1">
    <location>
        <begin position="329"/>
        <end position="352"/>
    </location>
</feature>
<evidence type="ECO:0000313" key="4">
    <source>
        <dbReference type="Proteomes" id="UP001154078"/>
    </source>
</evidence>
<evidence type="ECO:0000313" key="3">
    <source>
        <dbReference type="EMBL" id="CAH0547904.1"/>
    </source>
</evidence>
<dbReference type="AlphaFoldDB" id="A0A9P0AST4"/>
<organism evidence="3 4">
    <name type="scientific">Brassicogethes aeneus</name>
    <name type="common">Rape pollen beetle</name>
    <name type="synonym">Meligethes aeneus</name>
    <dbReference type="NCBI Taxonomy" id="1431903"/>
    <lineage>
        <taxon>Eukaryota</taxon>
        <taxon>Metazoa</taxon>
        <taxon>Ecdysozoa</taxon>
        <taxon>Arthropoda</taxon>
        <taxon>Hexapoda</taxon>
        <taxon>Insecta</taxon>
        <taxon>Pterygota</taxon>
        <taxon>Neoptera</taxon>
        <taxon>Endopterygota</taxon>
        <taxon>Coleoptera</taxon>
        <taxon>Polyphaga</taxon>
        <taxon>Cucujiformia</taxon>
        <taxon>Nitidulidae</taxon>
        <taxon>Meligethinae</taxon>
        <taxon>Brassicogethes</taxon>
    </lineage>
</organism>
<feature type="compositionally biased region" description="Polar residues" evidence="1">
    <location>
        <begin position="225"/>
        <end position="239"/>
    </location>
</feature>
<gene>
    <name evidence="3" type="ORF">MELIAE_LOCUS1796</name>
</gene>
<keyword evidence="4" id="KW-1185">Reference proteome</keyword>
<feature type="region of interest" description="Disordered" evidence="1">
    <location>
        <begin position="373"/>
        <end position="399"/>
    </location>
</feature>
<keyword evidence="2" id="KW-0472">Membrane</keyword>
<evidence type="ECO:0000256" key="2">
    <source>
        <dbReference type="SAM" id="Phobius"/>
    </source>
</evidence>
<accession>A0A9P0AST4</accession>
<keyword evidence="2" id="KW-1133">Transmembrane helix</keyword>
<feature type="compositionally biased region" description="Low complexity" evidence="1">
    <location>
        <begin position="380"/>
        <end position="394"/>
    </location>
</feature>
<protein>
    <submittedName>
        <fullName evidence="3">Uncharacterized protein</fullName>
    </submittedName>
</protein>
<keyword evidence="2" id="KW-0812">Transmembrane</keyword>
<dbReference type="Proteomes" id="UP001154078">
    <property type="component" value="Chromosome 1"/>
</dbReference>
<feature type="transmembrane region" description="Helical" evidence="2">
    <location>
        <begin position="89"/>
        <end position="109"/>
    </location>
</feature>
<feature type="region of interest" description="Disordered" evidence="1">
    <location>
        <begin position="417"/>
        <end position="485"/>
    </location>
</feature>
<feature type="region of interest" description="Disordered" evidence="1">
    <location>
        <begin position="266"/>
        <end position="286"/>
    </location>
</feature>
<dbReference type="EMBL" id="OV121132">
    <property type="protein sequence ID" value="CAH0547904.1"/>
    <property type="molecule type" value="Genomic_DNA"/>
</dbReference>
<proteinExistence type="predicted"/>
<reference evidence="3" key="1">
    <citation type="submission" date="2021-12" db="EMBL/GenBank/DDBJ databases">
        <authorList>
            <person name="King R."/>
        </authorList>
    </citation>
    <scope>NUCLEOTIDE SEQUENCE</scope>
</reference>
<dbReference type="OrthoDB" id="8196819at2759"/>